<dbReference type="EMBL" id="CP047897">
    <property type="protein sequence ID" value="QHL88453.1"/>
    <property type="molecule type" value="Genomic_DNA"/>
</dbReference>
<dbReference type="InterPro" id="IPR026341">
    <property type="entry name" value="T9SS_type_B"/>
</dbReference>
<feature type="signal peptide" evidence="1">
    <location>
        <begin position="1"/>
        <end position="29"/>
    </location>
</feature>
<dbReference type="InterPro" id="IPR011042">
    <property type="entry name" value="6-blade_b-propeller_TolB-like"/>
</dbReference>
<dbReference type="CDD" id="cd00146">
    <property type="entry name" value="PKD"/>
    <property type="match status" value="2"/>
</dbReference>
<dbReference type="Proteomes" id="UP000464214">
    <property type="component" value="Chromosome"/>
</dbReference>
<dbReference type="Pfam" id="PF13585">
    <property type="entry name" value="CHU_C"/>
    <property type="match status" value="1"/>
</dbReference>
<keyword evidence="4" id="KW-1185">Reference proteome</keyword>
<organism evidence="3 4">
    <name type="scientific">Nibribacter ruber</name>
    <dbReference type="NCBI Taxonomy" id="2698458"/>
    <lineage>
        <taxon>Bacteria</taxon>
        <taxon>Pseudomonadati</taxon>
        <taxon>Bacteroidota</taxon>
        <taxon>Cytophagia</taxon>
        <taxon>Cytophagales</taxon>
        <taxon>Hymenobacteraceae</taxon>
        <taxon>Nibribacter</taxon>
    </lineage>
</organism>
<evidence type="ECO:0000259" key="2">
    <source>
        <dbReference type="PROSITE" id="PS50093"/>
    </source>
</evidence>
<dbReference type="RefSeq" id="WP_160692870.1">
    <property type="nucleotide sequence ID" value="NZ_CP047897.1"/>
</dbReference>
<dbReference type="SMART" id="SM00089">
    <property type="entry name" value="PKD"/>
    <property type="match status" value="2"/>
</dbReference>
<dbReference type="AlphaFoldDB" id="A0A6P1P234"/>
<dbReference type="Gene3D" id="2.120.10.30">
    <property type="entry name" value="TolB, C-terminal domain"/>
    <property type="match status" value="1"/>
</dbReference>
<dbReference type="InterPro" id="IPR013783">
    <property type="entry name" value="Ig-like_fold"/>
</dbReference>
<reference evidence="3 4" key="1">
    <citation type="submission" date="2020-01" db="EMBL/GenBank/DDBJ databases">
        <authorList>
            <person name="Kim M."/>
        </authorList>
    </citation>
    <scope>NUCLEOTIDE SEQUENCE [LARGE SCALE GENOMIC DNA]</scope>
    <source>
        <strain evidence="3 4">BT10</strain>
    </source>
</reference>
<accession>A0A6P1P234</accession>
<dbReference type="KEGG" id="nib:GU926_13825"/>
<dbReference type="Gene3D" id="2.60.40.10">
    <property type="entry name" value="Immunoglobulins"/>
    <property type="match status" value="2"/>
</dbReference>
<name>A0A6P1P234_9BACT</name>
<gene>
    <name evidence="3" type="ORF">GU926_13825</name>
</gene>
<dbReference type="SUPFAM" id="SSF75011">
    <property type="entry name" value="3-carboxy-cis,cis-mucoante lactonizing enzyme"/>
    <property type="match status" value="1"/>
</dbReference>
<feature type="domain" description="PKD" evidence="2">
    <location>
        <begin position="410"/>
        <end position="448"/>
    </location>
</feature>
<evidence type="ECO:0000313" key="3">
    <source>
        <dbReference type="EMBL" id="QHL88453.1"/>
    </source>
</evidence>
<sequence length="911" mass="98144">MHFFTFLRRVASGLAAFCLLCCLLQTASAQRQSNNWYFGNAAGLDFSSGTPSPLLNSAMNTTEGCATFSDQQGNLLFYTDGLTVWNRNHQPMPNGTGLLGNSSTAQAAVVIPAPGKPQQYFVFTNDNNARPNGLRYSIVDMSLAGGLGDVTSKNIYLTAQVSEMLTAIRHPTEQAYWVLAHRFGSDVFLAYKIDAYGIRPGISSSAGGVHSADPAGTGAIGCMKFSPDGTKLAVASKAVGAEVYDFDANTGLVSNAIKVTGIHQGYGTEFSPSGSLLYFTTTGNQQLFQVDLKAGNAAAIAGSTLLISAIGQDGATRYVGGSLQQGPDGKVYVARPTSEHLGVINAPEVRGPGCMYVDRGVYLGGRLSMCGLPVFMQSFFYYDGELKMANTCFGEETTFTLNMGPNSPAPQSTVWEFGDPASGILNSSNETIGNHTFTAPGKYKVKLTRKFINTLEEYTIEFVVQPLPNVNLGPDRQICPGTLTLLDATTSDATAYLWSNGATTPTITTSTPGTYSVQVTSSTGCTQTDEVIVSLLPVPAFDLGANLSLCEGETTVLNATPASGNSFTYLWQDGSTGPTYTVTKPGRYEVKVTNAEGCSTSDAITIAYKPLPLVNLGPDRVLCAQDPLTLGTAQAGASYKWSTGATTATISPAVSGTYWQEVTINGCTSRDEVNVLFNPLPVVNLGPDVTLCLGKTKLMSVERPNATYRWQDGSTLPTFTVTEQGTYWVDVTNEFNCTTRDEIKVYYLTPPTIELGNDTTLCYGDVLTIGKELPDVTYLWSDGSTNATLDVTKPGTYRVTVSLQDICIESDILTIKTKDCVGGLFIPNIFTPNGDGINDNFFIMGLLDPKNNTDVARWELSVYDRWGKRVYYTKDYRNEWEGKGFSDGVYYYHLAHSQDGRLLKGWVEIVR</sequence>
<evidence type="ECO:0000256" key="1">
    <source>
        <dbReference type="SAM" id="SignalP"/>
    </source>
</evidence>
<feature type="chain" id="PRO_5026942037" evidence="1">
    <location>
        <begin position="30"/>
        <end position="911"/>
    </location>
</feature>
<dbReference type="Gene3D" id="2.60.40.740">
    <property type="match status" value="1"/>
</dbReference>
<dbReference type="PROSITE" id="PS50093">
    <property type="entry name" value="PKD"/>
    <property type="match status" value="1"/>
</dbReference>
<proteinExistence type="predicted"/>
<dbReference type="InterPro" id="IPR000601">
    <property type="entry name" value="PKD_dom"/>
</dbReference>
<dbReference type="NCBIfam" id="TIGR04131">
    <property type="entry name" value="Bac_Flav_CTERM"/>
    <property type="match status" value="1"/>
</dbReference>
<evidence type="ECO:0000313" key="4">
    <source>
        <dbReference type="Proteomes" id="UP000464214"/>
    </source>
</evidence>
<dbReference type="SUPFAM" id="SSF49299">
    <property type="entry name" value="PKD domain"/>
    <property type="match status" value="2"/>
</dbReference>
<dbReference type="InterPro" id="IPR022409">
    <property type="entry name" value="PKD/Chitinase_dom"/>
</dbReference>
<keyword evidence="1" id="KW-0732">Signal</keyword>
<dbReference type="InterPro" id="IPR035986">
    <property type="entry name" value="PKD_dom_sf"/>
</dbReference>
<protein>
    <submittedName>
        <fullName evidence="3">T9SS type B sorting domain-containing protein</fullName>
    </submittedName>
</protein>